<dbReference type="AlphaFoldDB" id="A0A4V1AN71"/>
<evidence type="ECO:0000313" key="2">
    <source>
        <dbReference type="EMBL" id="QBP41755.1"/>
    </source>
</evidence>
<accession>A0A4V1AN71</accession>
<protein>
    <submittedName>
        <fullName evidence="2">NERD domain-containing protein</fullName>
    </submittedName>
</protein>
<feature type="domain" description="NERD" evidence="1">
    <location>
        <begin position="43"/>
        <end position="106"/>
    </location>
</feature>
<dbReference type="InterPro" id="IPR011528">
    <property type="entry name" value="NERD"/>
</dbReference>
<dbReference type="Proteomes" id="UP000294292">
    <property type="component" value="Chromosome"/>
</dbReference>
<name>A0A4V1AN71_9BACL</name>
<reference evidence="2 3" key="1">
    <citation type="submission" date="2019-03" db="EMBL/GenBank/DDBJ databases">
        <title>Complete genome sequence of Paenisporosarcina antarctica CGMCC 1.6503T.</title>
        <authorList>
            <person name="Rong J.-C."/>
            <person name="Chi N.-Y."/>
            <person name="Zhang Q.-F."/>
        </authorList>
    </citation>
    <scope>NUCLEOTIDE SEQUENCE [LARGE SCALE GENOMIC DNA]</scope>
    <source>
        <strain evidence="2 3">CGMCC 1.6503</strain>
    </source>
</reference>
<gene>
    <name evidence="2" type="ORF">E2636_11625</name>
</gene>
<dbReference type="PROSITE" id="PS50965">
    <property type="entry name" value="NERD"/>
    <property type="match status" value="1"/>
</dbReference>
<evidence type="ECO:0000313" key="3">
    <source>
        <dbReference type="Proteomes" id="UP000294292"/>
    </source>
</evidence>
<evidence type="ECO:0000259" key="1">
    <source>
        <dbReference type="PROSITE" id="PS50965"/>
    </source>
</evidence>
<dbReference type="OrthoDB" id="2734037at2"/>
<proteinExistence type="predicted"/>
<keyword evidence="3" id="KW-1185">Reference proteome</keyword>
<dbReference type="Pfam" id="PF08378">
    <property type="entry name" value="NERD"/>
    <property type="match status" value="1"/>
</dbReference>
<dbReference type="EMBL" id="CP038015">
    <property type="protein sequence ID" value="QBP41755.1"/>
    <property type="molecule type" value="Genomic_DNA"/>
</dbReference>
<sequence>MIFIDEKRAMPDSLNVYFRLLQRIPVHHPLYVEIESRINRILVGYNGEAYVDYFLKNIEFPIRYAILKETNIWSSPRSMVQLDTLIITPNFICILEIKAIKDKIAF</sequence>
<organism evidence="2 3">
    <name type="scientific">Paenisporosarcina antarctica</name>
    <dbReference type="NCBI Taxonomy" id="417367"/>
    <lineage>
        <taxon>Bacteria</taxon>
        <taxon>Bacillati</taxon>
        <taxon>Bacillota</taxon>
        <taxon>Bacilli</taxon>
        <taxon>Bacillales</taxon>
        <taxon>Caryophanaceae</taxon>
        <taxon>Paenisporosarcina</taxon>
    </lineage>
</organism>
<dbReference type="KEGG" id="panc:E2636_11625"/>